<evidence type="ECO:0000313" key="4">
    <source>
        <dbReference type="Proteomes" id="UP000629596"/>
    </source>
</evidence>
<dbReference type="AlphaFoldDB" id="A0A3D8HK36"/>
<reference evidence="1 4" key="2">
    <citation type="submission" date="2020-08" db="EMBL/GenBank/DDBJ databases">
        <title>Genome public.</title>
        <authorList>
            <person name="Liu C."/>
            <person name="Sun Q."/>
        </authorList>
    </citation>
    <scope>NUCLEOTIDE SEQUENCE [LARGE SCALE GENOMIC DNA]</scope>
    <source>
        <strain evidence="1 4">426_9</strain>
    </source>
</reference>
<dbReference type="RefSeq" id="WP_115497736.1">
    <property type="nucleotide sequence ID" value="NZ_JACRTI010000001.1"/>
</dbReference>
<protein>
    <submittedName>
        <fullName evidence="2">Glycine zipper family protein</fullName>
    </submittedName>
</protein>
<dbReference type="EMBL" id="QREV01000001">
    <property type="protein sequence ID" value="RDU51142.1"/>
    <property type="molecule type" value="Genomic_DNA"/>
</dbReference>
<reference evidence="2 3" key="1">
    <citation type="submission" date="2018-07" db="EMBL/GenBank/DDBJ databases">
        <title>Parabacteroides acidifaciens nov. sp., isolated from human feces.</title>
        <authorList>
            <person name="Wang Y.J."/>
        </authorList>
    </citation>
    <scope>NUCLEOTIDE SEQUENCE [LARGE SCALE GENOMIC DNA]</scope>
    <source>
        <strain evidence="2 3">426-9</strain>
    </source>
</reference>
<name>A0A3D8HK36_9BACT</name>
<keyword evidence="4" id="KW-1185">Reference proteome</keyword>
<dbReference type="Proteomes" id="UP000629596">
    <property type="component" value="Unassembled WGS sequence"/>
</dbReference>
<evidence type="ECO:0000313" key="2">
    <source>
        <dbReference type="EMBL" id="RDU51142.1"/>
    </source>
</evidence>
<dbReference type="Proteomes" id="UP000256321">
    <property type="component" value="Unassembled WGS sequence"/>
</dbReference>
<organism evidence="2 3">
    <name type="scientific">Parabacteroides acidifaciens</name>
    <dbReference type="NCBI Taxonomy" id="2290935"/>
    <lineage>
        <taxon>Bacteria</taxon>
        <taxon>Pseudomonadati</taxon>
        <taxon>Bacteroidota</taxon>
        <taxon>Bacteroidia</taxon>
        <taxon>Bacteroidales</taxon>
        <taxon>Tannerellaceae</taxon>
        <taxon>Parabacteroides</taxon>
    </lineage>
</organism>
<dbReference type="EMBL" id="JACRTI010000001">
    <property type="protein sequence ID" value="MBC8600195.1"/>
    <property type="molecule type" value="Genomic_DNA"/>
</dbReference>
<sequence length="220" mass="23429">MKNKVLSISLSLLILTGCGSMKNMSREDRVGFGAQIGSFVGWLFGGAVGYAIDDEVGADIGSFVGTAVGGIAGASIAANAGEVKVEKREPGNYTPSSHVLLPDLQIEDIFLVEDSTARNQKIDAGETCHISLVIVNNSFQDALDVEPVVKVKKGKNIKLSDPVRIAKITREDRITYNVTVQASPKLRTGEAVFSVRLLEGRGNGTDEETFTVETAGNNDK</sequence>
<dbReference type="PROSITE" id="PS51257">
    <property type="entry name" value="PROKAR_LIPOPROTEIN"/>
    <property type="match status" value="1"/>
</dbReference>
<evidence type="ECO:0000313" key="3">
    <source>
        <dbReference type="Proteomes" id="UP000256321"/>
    </source>
</evidence>
<gene>
    <name evidence="2" type="ORF">DWU89_00490</name>
    <name evidence="1" type="ORF">H8784_00485</name>
</gene>
<comment type="caution">
    <text evidence="2">The sequence shown here is derived from an EMBL/GenBank/DDBJ whole genome shotgun (WGS) entry which is preliminary data.</text>
</comment>
<proteinExistence type="predicted"/>
<evidence type="ECO:0000313" key="1">
    <source>
        <dbReference type="EMBL" id="MBC8600195.1"/>
    </source>
</evidence>
<accession>A0A3D8HK36</accession>